<reference evidence="2" key="1">
    <citation type="submission" date="2021-06" db="EMBL/GenBank/DDBJ databases">
        <authorList>
            <person name="Kallberg Y."/>
            <person name="Tangrot J."/>
            <person name="Rosling A."/>
        </authorList>
    </citation>
    <scope>NUCLEOTIDE SEQUENCE</scope>
    <source>
        <strain evidence="2">BR232B</strain>
    </source>
</reference>
<dbReference type="GO" id="GO:0004674">
    <property type="term" value="F:protein serine/threonine kinase activity"/>
    <property type="evidence" value="ECO:0007669"/>
    <property type="project" value="TreeGrafter"/>
</dbReference>
<dbReference type="GO" id="GO:0005524">
    <property type="term" value="F:ATP binding"/>
    <property type="evidence" value="ECO:0007669"/>
    <property type="project" value="InterPro"/>
</dbReference>
<dbReference type="Proteomes" id="UP000789739">
    <property type="component" value="Unassembled WGS sequence"/>
</dbReference>
<proteinExistence type="predicted"/>
<dbReference type="InterPro" id="IPR011990">
    <property type="entry name" value="TPR-like_helical_dom_sf"/>
</dbReference>
<dbReference type="InterPro" id="IPR011009">
    <property type="entry name" value="Kinase-like_dom_sf"/>
</dbReference>
<dbReference type="InterPro" id="IPR000719">
    <property type="entry name" value="Prot_kinase_dom"/>
</dbReference>
<accession>A0A9N9D6H1</accession>
<dbReference type="SUPFAM" id="SSF81901">
    <property type="entry name" value="HCP-like"/>
    <property type="match status" value="1"/>
</dbReference>
<keyword evidence="3" id="KW-1185">Reference proteome</keyword>
<dbReference type="PROSITE" id="PS50011">
    <property type="entry name" value="PROTEIN_KINASE_DOM"/>
    <property type="match status" value="1"/>
</dbReference>
<sequence>MQMVKIKHLMNGCLVWLRKEKDVVLEMTGEVNKVFGESNADNVAREDEIENYLYKGETEKGILGATIELMCTVAITVDVPKAELVSMIDRIIKLMDTVRYNIEALPIMKLYMLEIKQAINYNDDVIDTACLMRALNDLEKFLVQYTKPKMKTLLRFFNMDQIDKKIQTLFNNLDSSLNTANVRLNFENIRRLRQQTGYAQDSLEDAEDMDSDLSSIKYAITKKIQNSFITTACFHGVPMVKEKIERLKVRPEWISRAPDAPDDTTGNSTKVMFRGSVPAAKVKIANDHEDIDMHWRQAYISSKLKTDLFMSIYGILQEDKAYYMITEWTDNRTLDKYLAENKSVSWDRKIKMAIRLAKAVYIHSVIVDTYGNVKLGNFWRCRGIDDVTTSISEVSERIRWLCPEKVIDGSLPYSMEADVYSFGMLMWEISSHQFPFADKSIGSVIDLLRNSKGLDNDSAPRPALVPGAPKTYNNILQKCWSQDPSTRPNMHDVVKELEHLYEDYIRNAETYEPASDATDSKPRTLKISDVTIRSAHSLHSQRRYKEAFEQFKILADRDVPDAEANFYVGRYLIDKRIVFDHDKDPNVGISYLEVAIQLGFYDAIQYLAQEKMAAAVALRRKFQDAGQDEDADLIRQRMGTECLPLFLEGAEHGNLRCMKDLADYGKKLGDEQSYHQGLTMLKRVVETSADPDDRSIAKEYLEKLRKENYSSLKNR</sequence>
<gene>
    <name evidence="2" type="ORF">PBRASI_LOCUS8905</name>
</gene>
<dbReference type="Pfam" id="PF07714">
    <property type="entry name" value="PK_Tyr_Ser-Thr"/>
    <property type="match status" value="1"/>
</dbReference>
<dbReference type="AlphaFoldDB" id="A0A9N9D6H1"/>
<evidence type="ECO:0000313" key="2">
    <source>
        <dbReference type="EMBL" id="CAG8624682.1"/>
    </source>
</evidence>
<dbReference type="Gene3D" id="1.25.40.10">
    <property type="entry name" value="Tetratricopeptide repeat domain"/>
    <property type="match status" value="1"/>
</dbReference>
<protein>
    <submittedName>
        <fullName evidence="2">3884_t:CDS:1</fullName>
    </submittedName>
</protein>
<name>A0A9N9D6H1_9GLOM</name>
<dbReference type="EMBL" id="CAJVPI010001732">
    <property type="protein sequence ID" value="CAG8624682.1"/>
    <property type="molecule type" value="Genomic_DNA"/>
</dbReference>
<evidence type="ECO:0000313" key="3">
    <source>
        <dbReference type="Proteomes" id="UP000789739"/>
    </source>
</evidence>
<dbReference type="PANTHER" id="PTHR44329">
    <property type="entry name" value="SERINE/THREONINE-PROTEIN KINASE TNNI3K-RELATED"/>
    <property type="match status" value="1"/>
</dbReference>
<dbReference type="InterPro" id="IPR001245">
    <property type="entry name" value="Ser-Thr/Tyr_kinase_cat_dom"/>
</dbReference>
<evidence type="ECO:0000259" key="1">
    <source>
        <dbReference type="PROSITE" id="PS50011"/>
    </source>
</evidence>
<feature type="domain" description="Protein kinase" evidence="1">
    <location>
        <begin position="254"/>
        <end position="502"/>
    </location>
</feature>
<dbReference type="SUPFAM" id="SSF56112">
    <property type="entry name" value="Protein kinase-like (PK-like)"/>
    <property type="match status" value="1"/>
</dbReference>
<organism evidence="2 3">
    <name type="scientific">Paraglomus brasilianum</name>
    <dbReference type="NCBI Taxonomy" id="144538"/>
    <lineage>
        <taxon>Eukaryota</taxon>
        <taxon>Fungi</taxon>
        <taxon>Fungi incertae sedis</taxon>
        <taxon>Mucoromycota</taxon>
        <taxon>Glomeromycotina</taxon>
        <taxon>Glomeromycetes</taxon>
        <taxon>Paraglomerales</taxon>
        <taxon>Paraglomeraceae</taxon>
        <taxon>Paraglomus</taxon>
    </lineage>
</organism>
<dbReference type="Gene3D" id="1.10.510.10">
    <property type="entry name" value="Transferase(Phosphotransferase) domain 1"/>
    <property type="match status" value="1"/>
</dbReference>
<dbReference type="OrthoDB" id="10261027at2759"/>
<comment type="caution">
    <text evidence="2">The sequence shown here is derived from an EMBL/GenBank/DDBJ whole genome shotgun (WGS) entry which is preliminary data.</text>
</comment>
<dbReference type="InterPro" id="IPR051681">
    <property type="entry name" value="Ser/Thr_Kinases-Pseudokinases"/>
</dbReference>